<dbReference type="InterPro" id="IPR026569">
    <property type="entry name" value="Ribosomal_bL28"/>
</dbReference>
<dbReference type="InterPro" id="IPR050096">
    <property type="entry name" value="Bacterial_rp_bL28"/>
</dbReference>
<protein>
    <submittedName>
        <fullName evidence="4">50S ribosomal protein L28</fullName>
    </submittedName>
</protein>
<dbReference type="EMBL" id="PFBO01000099">
    <property type="protein sequence ID" value="PIT90325.1"/>
    <property type="molecule type" value="Genomic_DNA"/>
</dbReference>
<evidence type="ECO:0000256" key="1">
    <source>
        <dbReference type="ARBA" id="ARBA00008760"/>
    </source>
</evidence>
<name>A0A2M6WC94_9BACT</name>
<dbReference type="InterPro" id="IPR034704">
    <property type="entry name" value="Ribosomal_bL28/bL31-like_sf"/>
</dbReference>
<dbReference type="PANTHER" id="PTHR39080">
    <property type="entry name" value="50S RIBOSOMAL PROTEIN L28"/>
    <property type="match status" value="1"/>
</dbReference>
<keyword evidence="2 4" id="KW-0689">Ribosomal protein</keyword>
<sequence length="61" mass="7009">NVSHSKRQTKRTIKPNLQKKRLVNPATGEVITVKLTTAALKTLNKWQKAGRKFDLRKLLQN</sequence>
<reference evidence="5" key="1">
    <citation type="submission" date="2017-09" db="EMBL/GenBank/DDBJ databases">
        <title>Depth-based differentiation of microbial function through sediment-hosted aquifers and enrichment of novel symbionts in the deep terrestrial subsurface.</title>
        <authorList>
            <person name="Probst A.J."/>
            <person name="Ladd B."/>
            <person name="Jarett J.K."/>
            <person name="Geller-Mcgrath D.E."/>
            <person name="Sieber C.M.K."/>
            <person name="Emerson J.B."/>
            <person name="Anantharaman K."/>
            <person name="Thomas B.C."/>
            <person name="Malmstrom R."/>
            <person name="Stieglmeier M."/>
            <person name="Klingl A."/>
            <person name="Woyke T."/>
            <person name="Ryan C.M."/>
            <person name="Banfield J.F."/>
        </authorList>
    </citation>
    <scope>NUCLEOTIDE SEQUENCE [LARGE SCALE GENOMIC DNA]</scope>
</reference>
<dbReference type="GO" id="GO:0005840">
    <property type="term" value="C:ribosome"/>
    <property type="evidence" value="ECO:0007669"/>
    <property type="project" value="UniProtKB-KW"/>
</dbReference>
<dbReference type="Proteomes" id="UP000230543">
    <property type="component" value="Unassembled WGS sequence"/>
</dbReference>
<organism evidence="4 5">
    <name type="scientific">Candidatus Komeilibacteria bacterium CG10_big_fil_rev_8_21_14_0_10_41_13</name>
    <dbReference type="NCBI Taxonomy" id="1974476"/>
    <lineage>
        <taxon>Bacteria</taxon>
        <taxon>Candidatus Komeiliibacteriota</taxon>
    </lineage>
</organism>
<evidence type="ECO:0000313" key="4">
    <source>
        <dbReference type="EMBL" id="PIT90325.1"/>
    </source>
</evidence>
<dbReference type="GO" id="GO:0003735">
    <property type="term" value="F:structural constituent of ribosome"/>
    <property type="evidence" value="ECO:0007669"/>
    <property type="project" value="InterPro"/>
</dbReference>
<evidence type="ECO:0000313" key="5">
    <source>
        <dbReference type="Proteomes" id="UP000230543"/>
    </source>
</evidence>
<gene>
    <name evidence="4" type="ORF">COU22_02815</name>
</gene>
<proteinExistence type="inferred from homology"/>
<feature type="non-terminal residue" evidence="4">
    <location>
        <position position="1"/>
    </location>
</feature>
<comment type="caution">
    <text evidence="4">The sequence shown here is derived from an EMBL/GenBank/DDBJ whole genome shotgun (WGS) entry which is preliminary data.</text>
</comment>
<dbReference type="Gene3D" id="2.30.170.40">
    <property type="entry name" value="Ribosomal protein L28/L24"/>
    <property type="match status" value="1"/>
</dbReference>
<evidence type="ECO:0000256" key="2">
    <source>
        <dbReference type="ARBA" id="ARBA00022980"/>
    </source>
</evidence>
<accession>A0A2M6WC94</accession>
<comment type="similarity">
    <text evidence="1">Belongs to the bacterial ribosomal protein bL28 family.</text>
</comment>
<keyword evidence="3" id="KW-0687">Ribonucleoprotein</keyword>
<dbReference type="AlphaFoldDB" id="A0A2M6WC94"/>
<evidence type="ECO:0000256" key="3">
    <source>
        <dbReference type="ARBA" id="ARBA00023274"/>
    </source>
</evidence>
<dbReference type="PANTHER" id="PTHR39080:SF1">
    <property type="entry name" value="LARGE RIBOSOMAL SUBUNIT PROTEIN BL28A"/>
    <property type="match status" value="1"/>
</dbReference>
<dbReference type="SUPFAM" id="SSF143800">
    <property type="entry name" value="L28p-like"/>
    <property type="match status" value="1"/>
</dbReference>
<dbReference type="Pfam" id="PF00830">
    <property type="entry name" value="Ribosomal_L28"/>
    <property type="match status" value="1"/>
</dbReference>
<dbReference type="InterPro" id="IPR037147">
    <property type="entry name" value="Ribosomal_bL28_sf"/>
</dbReference>
<dbReference type="GO" id="GO:1990904">
    <property type="term" value="C:ribonucleoprotein complex"/>
    <property type="evidence" value="ECO:0007669"/>
    <property type="project" value="UniProtKB-KW"/>
</dbReference>